<dbReference type="RefSeq" id="WP_207300516.1">
    <property type="nucleotide sequence ID" value="NZ_CP071444.1"/>
</dbReference>
<dbReference type="InterPro" id="IPR054227">
    <property type="entry name" value="DUF6951"/>
</dbReference>
<protein>
    <submittedName>
        <fullName evidence="1">Uncharacterized protein</fullName>
    </submittedName>
</protein>
<accession>A0A974XG04</accession>
<evidence type="ECO:0000313" key="1">
    <source>
        <dbReference type="EMBL" id="QSX09177.1"/>
    </source>
</evidence>
<dbReference type="Pfam" id="PF22263">
    <property type="entry name" value="DUF6951"/>
    <property type="match status" value="1"/>
</dbReference>
<dbReference type="EMBL" id="CP071444">
    <property type="protein sequence ID" value="QSX09177.1"/>
    <property type="molecule type" value="Genomic_DNA"/>
</dbReference>
<organism evidence="1 2">
    <name type="scientific">Alkalibacter rhizosphaerae</name>
    <dbReference type="NCBI Taxonomy" id="2815577"/>
    <lineage>
        <taxon>Bacteria</taxon>
        <taxon>Bacillati</taxon>
        <taxon>Bacillota</taxon>
        <taxon>Clostridia</taxon>
        <taxon>Eubacteriales</taxon>
        <taxon>Eubacteriaceae</taxon>
        <taxon>Alkalibacter</taxon>
    </lineage>
</organism>
<dbReference type="AlphaFoldDB" id="A0A974XG04"/>
<keyword evidence="2" id="KW-1185">Reference proteome</keyword>
<reference evidence="1" key="1">
    <citation type="submission" date="2021-03" db="EMBL/GenBank/DDBJ databases">
        <title>Alkalibacter marinus sp. nov., isolated from tidal flat sediment.</title>
        <authorList>
            <person name="Namirimu T."/>
            <person name="Yang J.-A."/>
            <person name="Yang S.-H."/>
            <person name="Kim Y.-J."/>
            <person name="Kwon K.K."/>
        </authorList>
    </citation>
    <scope>NUCLEOTIDE SEQUENCE</scope>
    <source>
        <strain evidence="1">ES005</strain>
    </source>
</reference>
<gene>
    <name evidence="1" type="ORF">J0B03_03655</name>
</gene>
<proteinExistence type="predicted"/>
<evidence type="ECO:0000313" key="2">
    <source>
        <dbReference type="Proteomes" id="UP000663499"/>
    </source>
</evidence>
<dbReference type="Proteomes" id="UP000663499">
    <property type="component" value="Chromosome"/>
</dbReference>
<name>A0A974XG04_9FIRM</name>
<sequence length="110" mass="12261">MTKVHVQPGACGLNSTITVTRLDNDEDDYMVDIHIETESDNIKRLAKVLTKVNGMEQSFKNFMTSKIYELGAQQGLHLACPVPTAIIKAIEVECGLNVPRNVEIIFLDEE</sequence>
<dbReference type="KEGG" id="alka:J0B03_03655"/>